<gene>
    <name evidence="1" type="ORF">QNH39_23290</name>
</gene>
<dbReference type="Pfam" id="PF10612">
    <property type="entry name" value="Spore-coat_CotZ"/>
    <property type="match status" value="1"/>
</dbReference>
<proteinExistence type="predicted"/>
<organism evidence="1 2">
    <name type="scientific">Neobacillus novalis</name>
    <dbReference type="NCBI Taxonomy" id="220687"/>
    <lineage>
        <taxon>Bacteria</taxon>
        <taxon>Bacillati</taxon>
        <taxon>Bacillota</taxon>
        <taxon>Bacilli</taxon>
        <taxon>Bacillales</taxon>
        <taxon>Bacillaceae</taxon>
        <taxon>Neobacillus</taxon>
    </lineage>
</organism>
<dbReference type="Proteomes" id="UP001178288">
    <property type="component" value="Chromosome"/>
</dbReference>
<name>A0AA95MLR1_9BACI</name>
<sequence length="150" mass="16767">MSNEKSCKHGICEALFELKSLQDFLTESSTKYSGKLLAKLVGVDTIPFILMTKDGLFSHSGEVINHKNGKAESFTSNYFRIESIEKEGCHATISLLHPLDIHGDPPHSPCDVIILKKTTNCIEIDLLSICAIQTVDIELLKREIIIEPKW</sequence>
<accession>A0AA95MLR1</accession>
<keyword evidence="1" id="KW-0946">Virion</keyword>
<evidence type="ECO:0000313" key="2">
    <source>
        <dbReference type="Proteomes" id="UP001178288"/>
    </source>
</evidence>
<keyword evidence="1" id="KW-0167">Capsid protein</keyword>
<protein>
    <submittedName>
        <fullName evidence="1">CotY/CotZ family spore coat protein</fullName>
    </submittedName>
</protein>
<dbReference type="RefSeq" id="WP_066096933.1">
    <property type="nucleotide sequence ID" value="NZ_CP126114.1"/>
</dbReference>
<dbReference type="AlphaFoldDB" id="A0AA95MLR1"/>
<dbReference type="KEGG" id="nnv:QNH39_23290"/>
<dbReference type="EMBL" id="CP126114">
    <property type="protein sequence ID" value="WHY85502.1"/>
    <property type="molecule type" value="Genomic_DNA"/>
</dbReference>
<reference evidence="1" key="1">
    <citation type="submission" date="2023-05" db="EMBL/GenBank/DDBJ databases">
        <title>Comparative genomics of Bacillaceae isolates and their secondary metabolite potential.</title>
        <authorList>
            <person name="Song L."/>
            <person name="Nielsen L.J."/>
            <person name="Mohite O."/>
            <person name="Xu X."/>
            <person name="Weber T."/>
            <person name="Kovacs A.T."/>
        </authorList>
    </citation>
    <scope>NUCLEOTIDE SEQUENCE</scope>
    <source>
        <strain evidence="1">XLM17</strain>
    </source>
</reference>
<evidence type="ECO:0000313" key="1">
    <source>
        <dbReference type="EMBL" id="WHY85502.1"/>
    </source>
</evidence>
<dbReference type="InterPro" id="IPR019593">
    <property type="entry name" value="Spore_coat_protein_Z/Y"/>
</dbReference>
<keyword evidence="2" id="KW-1185">Reference proteome</keyword>